<evidence type="ECO:0000313" key="1">
    <source>
        <dbReference type="EMBL" id="CSD12267.1"/>
    </source>
</evidence>
<name>A0A655SKY6_VIBCL</name>
<accession>A0A655SKY6</accession>
<proteinExistence type="predicted"/>
<sequence length="98" mass="11638">MKTPRSLSSRSFRNGNVYLADQFEYALAHRYCHGDLAIHVHRAQYLHQVRGEWRSTQNYRHLVNDQTISLLKPKPACHLQQTQAIQWLYKFLALKLNF</sequence>
<dbReference type="EMBL" id="CWQY01000029">
    <property type="protein sequence ID" value="CSD12267.1"/>
    <property type="molecule type" value="Genomic_DNA"/>
</dbReference>
<protein>
    <submittedName>
        <fullName evidence="1">Uncharacterized protein</fullName>
    </submittedName>
</protein>
<dbReference type="AlphaFoldDB" id="A0A655SKY6"/>
<dbReference type="Proteomes" id="UP000041770">
    <property type="component" value="Unassembled WGS sequence"/>
</dbReference>
<organism evidence="1 2">
    <name type="scientific">Vibrio cholerae</name>
    <dbReference type="NCBI Taxonomy" id="666"/>
    <lineage>
        <taxon>Bacteria</taxon>
        <taxon>Pseudomonadati</taxon>
        <taxon>Pseudomonadota</taxon>
        <taxon>Gammaproteobacteria</taxon>
        <taxon>Vibrionales</taxon>
        <taxon>Vibrionaceae</taxon>
        <taxon>Vibrio</taxon>
    </lineage>
</organism>
<reference evidence="1 2" key="1">
    <citation type="submission" date="2015-07" db="EMBL/GenBank/DDBJ databases">
        <authorList>
            <consortium name="Pathogen Informatics"/>
        </authorList>
    </citation>
    <scope>NUCLEOTIDE SEQUENCE [LARGE SCALE GENOMIC DNA]</scope>
    <source>
        <strain evidence="1 2">A316</strain>
    </source>
</reference>
<evidence type="ECO:0000313" key="2">
    <source>
        <dbReference type="Proteomes" id="UP000041770"/>
    </source>
</evidence>
<gene>
    <name evidence="1" type="ORF">ERS013200_03240</name>
</gene>